<dbReference type="RefSeq" id="WP_344975207.1">
    <property type="nucleotide sequence ID" value="NZ_BAABFN010000001.1"/>
</dbReference>
<sequence>MAILVSPHDEKEEKVLLAFLDSLQYRYQEMKEELTAPPELTPALKGLLDNRLKAYHTKQDNGKSWKECKNELLRDA</sequence>
<keyword evidence="2" id="KW-1185">Reference proteome</keyword>
<protein>
    <recommendedName>
        <fullName evidence="3">Addiction module protein</fullName>
    </recommendedName>
</protein>
<reference evidence="2" key="1">
    <citation type="journal article" date="2019" name="Int. J. Syst. Evol. Microbiol.">
        <title>The Global Catalogue of Microorganisms (GCM) 10K type strain sequencing project: providing services to taxonomists for standard genome sequencing and annotation.</title>
        <authorList>
            <consortium name="The Broad Institute Genomics Platform"/>
            <consortium name="The Broad Institute Genome Sequencing Center for Infectious Disease"/>
            <person name="Wu L."/>
            <person name="Ma J."/>
        </authorList>
    </citation>
    <scope>NUCLEOTIDE SEQUENCE [LARGE SCALE GENOMIC DNA]</scope>
    <source>
        <strain evidence="2">JCM 17664</strain>
    </source>
</reference>
<organism evidence="1 2">
    <name type="scientific">Compostibacter hankyongensis</name>
    <dbReference type="NCBI Taxonomy" id="1007089"/>
    <lineage>
        <taxon>Bacteria</taxon>
        <taxon>Pseudomonadati</taxon>
        <taxon>Bacteroidota</taxon>
        <taxon>Chitinophagia</taxon>
        <taxon>Chitinophagales</taxon>
        <taxon>Chitinophagaceae</taxon>
        <taxon>Compostibacter</taxon>
    </lineage>
</organism>
<dbReference type="EMBL" id="BAABFN010000001">
    <property type="protein sequence ID" value="GAA4303191.1"/>
    <property type="molecule type" value="Genomic_DNA"/>
</dbReference>
<proteinExistence type="predicted"/>
<dbReference type="Proteomes" id="UP001501207">
    <property type="component" value="Unassembled WGS sequence"/>
</dbReference>
<gene>
    <name evidence="1" type="ORF">GCM10023143_06350</name>
</gene>
<evidence type="ECO:0000313" key="2">
    <source>
        <dbReference type="Proteomes" id="UP001501207"/>
    </source>
</evidence>
<accession>A0ABP8FH25</accession>
<evidence type="ECO:0008006" key="3">
    <source>
        <dbReference type="Google" id="ProtNLM"/>
    </source>
</evidence>
<name>A0ABP8FH25_9BACT</name>
<comment type="caution">
    <text evidence="1">The sequence shown here is derived from an EMBL/GenBank/DDBJ whole genome shotgun (WGS) entry which is preliminary data.</text>
</comment>
<evidence type="ECO:0000313" key="1">
    <source>
        <dbReference type="EMBL" id="GAA4303191.1"/>
    </source>
</evidence>